<keyword evidence="2" id="KW-1003">Cell membrane</keyword>
<dbReference type="PANTHER" id="PTHR43124:SF3">
    <property type="entry name" value="CHLORAMPHENICOL EFFLUX PUMP RV0191"/>
    <property type="match status" value="1"/>
</dbReference>
<keyword evidence="4 6" id="KW-1133">Transmembrane helix</keyword>
<keyword evidence="3 6" id="KW-0812">Transmembrane</keyword>
<dbReference type="GO" id="GO:0005886">
    <property type="term" value="C:plasma membrane"/>
    <property type="evidence" value="ECO:0007669"/>
    <property type="project" value="UniProtKB-SubCell"/>
</dbReference>
<feature type="transmembrane region" description="Helical" evidence="6">
    <location>
        <begin position="325"/>
        <end position="345"/>
    </location>
</feature>
<evidence type="ECO:0000256" key="6">
    <source>
        <dbReference type="SAM" id="Phobius"/>
    </source>
</evidence>
<gene>
    <name evidence="8" type="ORF">SAMN05444170_2964</name>
</gene>
<reference evidence="9" key="1">
    <citation type="submission" date="2016-11" db="EMBL/GenBank/DDBJ databases">
        <authorList>
            <person name="Varghese N."/>
            <person name="Submissions S."/>
        </authorList>
    </citation>
    <scope>NUCLEOTIDE SEQUENCE [LARGE SCALE GENOMIC DNA]</scope>
    <source>
        <strain evidence="9">GAS401</strain>
    </source>
</reference>
<feature type="transmembrane region" description="Helical" evidence="6">
    <location>
        <begin position="285"/>
        <end position="305"/>
    </location>
</feature>
<feature type="transmembrane region" description="Helical" evidence="6">
    <location>
        <begin position="259"/>
        <end position="276"/>
    </location>
</feature>
<comment type="subcellular location">
    <subcellularLocation>
        <location evidence="1">Cell membrane</location>
        <topology evidence="1">Multi-pass membrane protein</topology>
    </subcellularLocation>
</comment>
<dbReference type="InterPro" id="IPR020846">
    <property type="entry name" value="MFS_dom"/>
</dbReference>
<keyword evidence="5 6" id="KW-0472">Membrane</keyword>
<dbReference type="RefSeq" id="WP_072818646.1">
    <property type="nucleotide sequence ID" value="NZ_LT670849.1"/>
</dbReference>
<dbReference type="Proteomes" id="UP000184096">
    <property type="component" value="Chromosome I"/>
</dbReference>
<evidence type="ECO:0000256" key="1">
    <source>
        <dbReference type="ARBA" id="ARBA00004651"/>
    </source>
</evidence>
<evidence type="ECO:0000313" key="9">
    <source>
        <dbReference type="Proteomes" id="UP000184096"/>
    </source>
</evidence>
<dbReference type="InterPro" id="IPR050189">
    <property type="entry name" value="MFS_Efflux_Transporters"/>
</dbReference>
<feature type="domain" description="Major facilitator superfamily (MFS) profile" evidence="7">
    <location>
        <begin position="15"/>
        <end position="412"/>
    </location>
</feature>
<evidence type="ECO:0000256" key="2">
    <source>
        <dbReference type="ARBA" id="ARBA00022475"/>
    </source>
</evidence>
<evidence type="ECO:0000256" key="3">
    <source>
        <dbReference type="ARBA" id="ARBA00022692"/>
    </source>
</evidence>
<sequence>MAPTYPPSTRTLLFALLALACGHTLSTLLRTVPAISLDLMAHDFATSPQKLASLIAVYHLSFAAFQIPVGTAMDRFGVRPVSLCLFLGTILGALASGLATGTTSFVFAQFLIGVSTSGMLMCPMTLAAKQLPPERFGLWSGAILSIGNTGMLLSASPLAYIVEQYGWRSSFLLSAAIGVVIAIAVFALVPKQPAEHKDQSSPLSQMAEVFRLALSRPMRGIIALALVSLASTLVIRGVWGGPWLMDVKGLSRIQAGNQLGLFTLSMIIAPVCTGIIDRRFGHPRLILATGHLLGALCLALVALGGPDGLLSRLFHVEVMPPQFDSVLFVVMGFVVSTHTLLFAMTTQLMGPAMAGRGLAATNLSLFLGTALLQSITGVVATLYGLPDVMMFVAAALATGALTFIVYTKPPSAGGPQTKP</sequence>
<organism evidence="8 9">
    <name type="scientific">Bradyrhizobium erythrophlei</name>
    <dbReference type="NCBI Taxonomy" id="1437360"/>
    <lineage>
        <taxon>Bacteria</taxon>
        <taxon>Pseudomonadati</taxon>
        <taxon>Pseudomonadota</taxon>
        <taxon>Alphaproteobacteria</taxon>
        <taxon>Hyphomicrobiales</taxon>
        <taxon>Nitrobacteraceae</taxon>
        <taxon>Bradyrhizobium</taxon>
    </lineage>
</organism>
<dbReference type="EMBL" id="LT670849">
    <property type="protein sequence ID" value="SHN75459.1"/>
    <property type="molecule type" value="Genomic_DNA"/>
</dbReference>
<feature type="transmembrane region" description="Helical" evidence="6">
    <location>
        <begin position="388"/>
        <end position="406"/>
    </location>
</feature>
<feature type="transmembrane region" description="Helical" evidence="6">
    <location>
        <begin position="138"/>
        <end position="161"/>
    </location>
</feature>
<dbReference type="OrthoDB" id="272777at2"/>
<feature type="transmembrane region" description="Helical" evidence="6">
    <location>
        <begin position="357"/>
        <end position="382"/>
    </location>
</feature>
<dbReference type="SUPFAM" id="SSF103473">
    <property type="entry name" value="MFS general substrate transporter"/>
    <property type="match status" value="1"/>
</dbReference>
<evidence type="ECO:0000256" key="4">
    <source>
        <dbReference type="ARBA" id="ARBA00022989"/>
    </source>
</evidence>
<dbReference type="InterPro" id="IPR011701">
    <property type="entry name" value="MFS"/>
</dbReference>
<evidence type="ECO:0000259" key="7">
    <source>
        <dbReference type="PROSITE" id="PS50850"/>
    </source>
</evidence>
<feature type="transmembrane region" description="Helical" evidence="6">
    <location>
        <begin position="167"/>
        <end position="189"/>
    </location>
</feature>
<dbReference type="Gene3D" id="1.20.1250.20">
    <property type="entry name" value="MFS general substrate transporter like domains"/>
    <property type="match status" value="1"/>
</dbReference>
<dbReference type="GO" id="GO:0022857">
    <property type="term" value="F:transmembrane transporter activity"/>
    <property type="evidence" value="ECO:0007669"/>
    <property type="project" value="InterPro"/>
</dbReference>
<dbReference type="Pfam" id="PF07690">
    <property type="entry name" value="MFS_1"/>
    <property type="match status" value="1"/>
</dbReference>
<evidence type="ECO:0000256" key="5">
    <source>
        <dbReference type="ARBA" id="ARBA00023136"/>
    </source>
</evidence>
<dbReference type="PROSITE" id="PS50850">
    <property type="entry name" value="MFS"/>
    <property type="match status" value="1"/>
</dbReference>
<dbReference type="InterPro" id="IPR036259">
    <property type="entry name" value="MFS_trans_sf"/>
</dbReference>
<feature type="transmembrane region" description="Helical" evidence="6">
    <location>
        <begin position="81"/>
        <end position="99"/>
    </location>
</feature>
<keyword evidence="9" id="KW-1185">Reference proteome</keyword>
<feature type="transmembrane region" description="Helical" evidence="6">
    <location>
        <begin position="221"/>
        <end position="239"/>
    </location>
</feature>
<protein>
    <submittedName>
        <fullName evidence="8">Predicted arabinose efflux permease, MFS family</fullName>
    </submittedName>
</protein>
<accession>A0A1M7TXI4</accession>
<proteinExistence type="predicted"/>
<dbReference type="AlphaFoldDB" id="A0A1M7TXI4"/>
<dbReference type="PANTHER" id="PTHR43124">
    <property type="entry name" value="PURINE EFFLUX PUMP PBUE"/>
    <property type="match status" value="1"/>
</dbReference>
<name>A0A1M7TXI4_9BRAD</name>
<feature type="transmembrane region" description="Helical" evidence="6">
    <location>
        <begin position="105"/>
        <end position="126"/>
    </location>
</feature>
<feature type="transmembrane region" description="Helical" evidence="6">
    <location>
        <begin position="51"/>
        <end position="69"/>
    </location>
</feature>
<evidence type="ECO:0000313" key="8">
    <source>
        <dbReference type="EMBL" id="SHN75459.1"/>
    </source>
</evidence>